<dbReference type="GO" id="GO:0046872">
    <property type="term" value="F:metal ion binding"/>
    <property type="evidence" value="ECO:0007669"/>
    <property type="project" value="InterPro"/>
</dbReference>
<accession>A0A7W0CSE1</accession>
<dbReference type="Gene3D" id="1.20.120.450">
    <property type="entry name" value="dinb family like domain"/>
    <property type="match status" value="1"/>
</dbReference>
<dbReference type="SUPFAM" id="SSF109854">
    <property type="entry name" value="DinB/YfiT-like putative metalloenzymes"/>
    <property type="match status" value="1"/>
</dbReference>
<evidence type="ECO:0000313" key="2">
    <source>
        <dbReference type="EMBL" id="MBA2896449.1"/>
    </source>
</evidence>
<dbReference type="Pfam" id="PF11716">
    <property type="entry name" value="MDMPI_N"/>
    <property type="match status" value="1"/>
</dbReference>
<protein>
    <submittedName>
        <fullName evidence="2">Uncharacterized protein (TIGR03083 family)</fullName>
    </submittedName>
</protein>
<dbReference type="InterPro" id="IPR034660">
    <property type="entry name" value="DinB/YfiT-like"/>
</dbReference>
<sequence length="212" mass="23416">MNGDEIWAAIEEQRTRMADLLESLTPQQWQHPSLCAGWQVRDVVAHVASTPFITFGQVFTEFVRARGNLNRTIRDAAVHIASRSSDEELLELLRRSATSRRRAPVTKPLDPLFDALVHTQDIALPLGVRSPMPPELARVAASYIGERDLPGYSPRKEMRGLHLVATDVEWEYGEGRKVSGPIQSLVLVMSGRSAGLADLEGDGLESLAARLP</sequence>
<evidence type="ECO:0000313" key="3">
    <source>
        <dbReference type="Proteomes" id="UP000530928"/>
    </source>
</evidence>
<keyword evidence="3" id="KW-1185">Reference proteome</keyword>
<comment type="caution">
    <text evidence="2">The sequence shown here is derived from an EMBL/GenBank/DDBJ whole genome shotgun (WGS) entry which is preliminary data.</text>
</comment>
<dbReference type="AlphaFoldDB" id="A0A7W0CSE1"/>
<dbReference type="InterPro" id="IPR017517">
    <property type="entry name" value="Maleyloyr_isom"/>
</dbReference>
<organism evidence="2 3">
    <name type="scientific">Nonomuraea soli</name>
    <dbReference type="NCBI Taxonomy" id="1032476"/>
    <lineage>
        <taxon>Bacteria</taxon>
        <taxon>Bacillati</taxon>
        <taxon>Actinomycetota</taxon>
        <taxon>Actinomycetes</taxon>
        <taxon>Streptosporangiales</taxon>
        <taxon>Streptosporangiaceae</taxon>
        <taxon>Nonomuraea</taxon>
    </lineage>
</organism>
<feature type="domain" description="Mycothiol-dependent maleylpyruvate isomerase metal-binding" evidence="1">
    <location>
        <begin position="11"/>
        <end position="104"/>
    </location>
</feature>
<dbReference type="Proteomes" id="UP000530928">
    <property type="component" value="Unassembled WGS sequence"/>
</dbReference>
<dbReference type="NCBIfam" id="TIGR03083">
    <property type="entry name" value="maleylpyruvate isomerase family mycothiol-dependent enzyme"/>
    <property type="match status" value="1"/>
</dbReference>
<reference evidence="2 3" key="1">
    <citation type="submission" date="2020-07" db="EMBL/GenBank/DDBJ databases">
        <title>Genomic Encyclopedia of Type Strains, Phase IV (KMG-IV): sequencing the most valuable type-strain genomes for metagenomic binning, comparative biology and taxonomic classification.</title>
        <authorList>
            <person name="Goeker M."/>
        </authorList>
    </citation>
    <scope>NUCLEOTIDE SEQUENCE [LARGE SCALE GENOMIC DNA]</scope>
    <source>
        <strain evidence="2 3">DSM 45533</strain>
    </source>
</reference>
<dbReference type="InterPro" id="IPR024344">
    <property type="entry name" value="MDMPI_metal-binding"/>
</dbReference>
<evidence type="ECO:0000259" key="1">
    <source>
        <dbReference type="Pfam" id="PF11716"/>
    </source>
</evidence>
<gene>
    <name evidence="2" type="ORF">HNR30_007840</name>
</gene>
<name>A0A7W0CSE1_9ACTN</name>
<proteinExistence type="predicted"/>
<dbReference type="EMBL" id="JACDUR010000008">
    <property type="protein sequence ID" value="MBA2896449.1"/>
    <property type="molecule type" value="Genomic_DNA"/>
</dbReference>
<dbReference type="RefSeq" id="WP_181615119.1">
    <property type="nucleotide sequence ID" value="NZ_BAABAM010000007.1"/>
</dbReference>